<keyword evidence="3" id="KW-1185">Reference proteome</keyword>
<dbReference type="GO" id="GO:0080030">
    <property type="term" value="F:methyl indole-3-acetate esterase activity"/>
    <property type="evidence" value="ECO:0007669"/>
    <property type="project" value="TreeGrafter"/>
</dbReference>
<dbReference type="InterPro" id="IPR045889">
    <property type="entry name" value="MES/HNL"/>
</dbReference>
<dbReference type="Proteomes" id="UP000231259">
    <property type="component" value="Unassembled WGS sequence"/>
</dbReference>
<gene>
    <name evidence="2" type="ORF">P775_10130</name>
</gene>
<feature type="domain" description="AB hydrolase-1" evidence="1">
    <location>
        <begin position="5"/>
        <end position="228"/>
    </location>
</feature>
<dbReference type="Gene3D" id="3.40.50.1820">
    <property type="entry name" value="alpha/beta hydrolase"/>
    <property type="match status" value="1"/>
</dbReference>
<name>A0A2G8RFI4_9RHOB</name>
<organism evidence="2 3">
    <name type="scientific">Puniceibacterium antarcticum</name>
    <dbReference type="NCBI Taxonomy" id="1206336"/>
    <lineage>
        <taxon>Bacteria</taxon>
        <taxon>Pseudomonadati</taxon>
        <taxon>Pseudomonadota</taxon>
        <taxon>Alphaproteobacteria</taxon>
        <taxon>Rhodobacterales</taxon>
        <taxon>Paracoccaceae</taxon>
        <taxon>Puniceibacterium</taxon>
    </lineage>
</organism>
<protein>
    <recommendedName>
        <fullName evidence="1">AB hydrolase-1 domain-containing protein</fullName>
    </recommendedName>
</protein>
<dbReference type="InterPro" id="IPR029058">
    <property type="entry name" value="AB_hydrolase_fold"/>
</dbReference>
<dbReference type="SUPFAM" id="SSF53474">
    <property type="entry name" value="alpha/beta-Hydrolases"/>
    <property type="match status" value="1"/>
</dbReference>
<evidence type="ECO:0000259" key="1">
    <source>
        <dbReference type="Pfam" id="PF12697"/>
    </source>
</evidence>
<dbReference type="PANTHER" id="PTHR10992">
    <property type="entry name" value="METHYLESTERASE FAMILY MEMBER"/>
    <property type="match status" value="1"/>
</dbReference>
<dbReference type="Pfam" id="PF12697">
    <property type="entry name" value="Abhydrolase_6"/>
    <property type="match status" value="1"/>
</dbReference>
<dbReference type="InterPro" id="IPR000073">
    <property type="entry name" value="AB_hydrolase_1"/>
</dbReference>
<comment type="caution">
    <text evidence="2">The sequence shown here is derived from an EMBL/GenBank/DDBJ whole genome shotgun (WGS) entry which is preliminary data.</text>
</comment>
<reference evidence="2 3" key="1">
    <citation type="submission" date="2013-09" db="EMBL/GenBank/DDBJ databases">
        <title>Genome sequencing of Phaeobacter antarcticus sp. nov. SM1211.</title>
        <authorList>
            <person name="Zhang X.-Y."/>
            <person name="Liu C."/>
            <person name="Chen X.-L."/>
            <person name="Xie B.-B."/>
            <person name="Qin Q.-L."/>
            <person name="Rong J.-C."/>
            <person name="Zhang Y.-Z."/>
        </authorList>
    </citation>
    <scope>NUCLEOTIDE SEQUENCE [LARGE SCALE GENOMIC DNA]</scope>
    <source>
        <strain evidence="2 3">SM1211</strain>
    </source>
</reference>
<dbReference type="PANTHER" id="PTHR10992:SF1086">
    <property type="entry name" value="AB HYDROLASE-1 DOMAIN-CONTAINING PROTEIN"/>
    <property type="match status" value="1"/>
</dbReference>
<evidence type="ECO:0000313" key="3">
    <source>
        <dbReference type="Proteomes" id="UP000231259"/>
    </source>
</evidence>
<proteinExistence type="predicted"/>
<evidence type="ECO:0000313" key="2">
    <source>
        <dbReference type="EMBL" id="PIL20299.1"/>
    </source>
</evidence>
<dbReference type="EMBL" id="AWWI01000064">
    <property type="protein sequence ID" value="PIL20299.1"/>
    <property type="molecule type" value="Genomic_DNA"/>
</dbReference>
<accession>A0A2G8RFI4</accession>
<dbReference type="GO" id="GO:0080032">
    <property type="term" value="F:methyl jasmonate esterase activity"/>
    <property type="evidence" value="ECO:0007669"/>
    <property type="project" value="TreeGrafter"/>
</dbReference>
<dbReference type="RefSeq" id="WP_099910802.1">
    <property type="nucleotide sequence ID" value="NZ_AWWI01000064.1"/>
</dbReference>
<dbReference type="AlphaFoldDB" id="A0A2G8RFI4"/>
<dbReference type="OrthoDB" id="9814966at2"/>
<sequence length="236" mass="25965">MSHFLMIHGSCHGAWCWRDLLPELHALGHTAQAIDLPAHGQDQTPAAEATLDRYARAILGALDAPTIVVGHSMGGFPISRAADIDSHHIQRLIYLCAYVPWDDHTLVEMRLRAPRQPIMKAIRKSEDGSTFAILPEHAREVFYHDCPDAAVEYALANLCAEPTLPQATKVTLGAAYKSVPRSYILCEQDSAIPSEFQQTMAGYFAPEDVVRMNTSHSPFFAAPAELAQHLDQIAKG</sequence>